<feature type="region of interest" description="Disordered" evidence="7">
    <location>
        <begin position="142"/>
        <end position="161"/>
    </location>
</feature>
<reference evidence="10" key="1">
    <citation type="submission" date="2018-05" db="EMBL/GenBank/DDBJ databases">
        <authorList>
            <person name="Lanie J.A."/>
            <person name="Ng W.-L."/>
            <person name="Kazmierczak K.M."/>
            <person name="Andrzejewski T.M."/>
            <person name="Davidsen T.M."/>
            <person name="Wayne K.J."/>
            <person name="Tettelin H."/>
            <person name="Glass J.I."/>
            <person name="Rusch D."/>
            <person name="Podicherti R."/>
            <person name="Tsui H.-C.T."/>
            <person name="Winkler M.E."/>
        </authorList>
    </citation>
    <scope>NUCLEOTIDE SEQUENCE</scope>
</reference>
<dbReference type="GO" id="GO:0005886">
    <property type="term" value="C:plasma membrane"/>
    <property type="evidence" value="ECO:0007669"/>
    <property type="project" value="TreeGrafter"/>
</dbReference>
<dbReference type="InterPro" id="IPR038297">
    <property type="entry name" value="CcmH/CycL/NrfF/Ccl2_sf"/>
</dbReference>
<dbReference type="CDD" id="cd16378">
    <property type="entry name" value="CcmH_N"/>
    <property type="match status" value="1"/>
</dbReference>
<accession>A0A382J3G1</accession>
<keyword evidence="8" id="KW-1133">Transmembrane helix</keyword>
<evidence type="ECO:0000256" key="5">
    <source>
        <dbReference type="ARBA" id="ARBA00022748"/>
    </source>
</evidence>
<feature type="domain" description="CcmH/CycL/Ccl2/NrfF N-terminal" evidence="9">
    <location>
        <begin position="14"/>
        <end position="155"/>
    </location>
</feature>
<dbReference type="PANTHER" id="PTHR47870:SF1">
    <property type="entry name" value="CYTOCHROME C-TYPE BIOGENESIS PROTEIN CCMH"/>
    <property type="match status" value="1"/>
</dbReference>
<evidence type="ECO:0000256" key="4">
    <source>
        <dbReference type="ARBA" id="ARBA00022729"/>
    </source>
</evidence>
<evidence type="ECO:0000256" key="2">
    <source>
        <dbReference type="ARBA" id="ARBA00022617"/>
    </source>
</evidence>
<evidence type="ECO:0000259" key="9">
    <source>
        <dbReference type="Pfam" id="PF03918"/>
    </source>
</evidence>
<dbReference type="InterPro" id="IPR005616">
    <property type="entry name" value="CcmH/CycL/Ccl2/NrfF_N"/>
</dbReference>
<evidence type="ECO:0000256" key="3">
    <source>
        <dbReference type="ARBA" id="ARBA00022723"/>
    </source>
</evidence>
<keyword evidence="2" id="KW-0349">Heme</keyword>
<evidence type="ECO:0000256" key="6">
    <source>
        <dbReference type="ARBA" id="ARBA00023004"/>
    </source>
</evidence>
<evidence type="ECO:0000256" key="1">
    <source>
        <dbReference type="ARBA" id="ARBA00010342"/>
    </source>
</evidence>
<evidence type="ECO:0000256" key="8">
    <source>
        <dbReference type="SAM" id="Phobius"/>
    </source>
</evidence>
<evidence type="ECO:0000256" key="7">
    <source>
        <dbReference type="SAM" id="MobiDB-lite"/>
    </source>
</evidence>
<keyword evidence="8" id="KW-0472">Membrane</keyword>
<dbReference type="Gene3D" id="1.10.8.640">
    <property type="entry name" value="Cytochrome C biogenesis protein"/>
    <property type="match status" value="1"/>
</dbReference>
<dbReference type="AlphaFoldDB" id="A0A382J3G1"/>
<evidence type="ECO:0000313" key="10">
    <source>
        <dbReference type="EMBL" id="SVC05351.1"/>
    </source>
</evidence>
<proteinExistence type="inferred from homology"/>
<dbReference type="InterPro" id="IPR051263">
    <property type="entry name" value="C-type_cytochrome_biogenesis"/>
</dbReference>
<dbReference type="GO" id="GO:0017004">
    <property type="term" value="P:cytochrome complex assembly"/>
    <property type="evidence" value="ECO:0007669"/>
    <property type="project" value="UniProtKB-KW"/>
</dbReference>
<dbReference type="PANTHER" id="PTHR47870">
    <property type="entry name" value="CYTOCHROME C-TYPE BIOGENESIS PROTEIN CCMH"/>
    <property type="match status" value="1"/>
</dbReference>
<dbReference type="EMBL" id="UINC01070867">
    <property type="protein sequence ID" value="SVC05351.1"/>
    <property type="molecule type" value="Genomic_DNA"/>
</dbReference>
<keyword evidence="8" id="KW-0812">Transmembrane</keyword>
<dbReference type="GO" id="GO:0046872">
    <property type="term" value="F:metal ion binding"/>
    <property type="evidence" value="ECO:0007669"/>
    <property type="project" value="UniProtKB-KW"/>
</dbReference>
<dbReference type="Pfam" id="PF03918">
    <property type="entry name" value="CcmH"/>
    <property type="match status" value="1"/>
</dbReference>
<organism evidence="10">
    <name type="scientific">marine metagenome</name>
    <dbReference type="NCBI Taxonomy" id="408172"/>
    <lineage>
        <taxon>unclassified sequences</taxon>
        <taxon>metagenomes</taxon>
        <taxon>ecological metagenomes</taxon>
    </lineage>
</organism>
<name>A0A382J3G1_9ZZZZ</name>
<keyword evidence="3" id="KW-0479">Metal-binding</keyword>
<feature type="compositionally biased region" description="Basic and acidic residues" evidence="7">
    <location>
        <begin position="146"/>
        <end position="161"/>
    </location>
</feature>
<feature type="transmembrane region" description="Helical" evidence="8">
    <location>
        <begin position="109"/>
        <end position="130"/>
    </location>
</feature>
<keyword evidence="4" id="KW-0732">Signal</keyword>
<keyword evidence="5" id="KW-0201">Cytochrome c-type biogenesis</keyword>
<gene>
    <name evidence="10" type="ORF">METZ01_LOCUS258205</name>
</gene>
<protein>
    <recommendedName>
        <fullName evidence="9">CcmH/CycL/Ccl2/NrfF N-terminal domain-containing protein</fullName>
    </recommendedName>
</protein>
<comment type="similarity">
    <text evidence="1">Belongs to the CcmH/CycL/Ccl2/NrfF family.</text>
</comment>
<keyword evidence="6" id="KW-0408">Iron</keyword>
<sequence length="161" mass="17952">MRVAALALAALILALMLHAPGAVYAFSADERLDDPAQEARALKLHDELRCPVCQGQAISDSNAELARDLRRIVRERIAAGDSDDAVFDYLTDRYSDFILLRPRVKPANYVLWFGPVLVFAAGAVGLWIFIVRRRRRGVESTPPLSEAERKQVESLSRDDFG</sequence>